<dbReference type="RefSeq" id="WP_222989228.1">
    <property type="nucleotide sequence ID" value="NZ_JAINVV010000004.1"/>
</dbReference>
<evidence type="ECO:0000313" key="2">
    <source>
        <dbReference type="Proteomes" id="UP000706039"/>
    </source>
</evidence>
<sequence>MSGLFAKLAETARLMVGLPSYDAYLRHMAEHHPERAPMDRTAFFRNRQDARYRGGGGRCC</sequence>
<comment type="caution">
    <text evidence="1">The sequence shown here is derived from an EMBL/GenBank/DDBJ whole genome shotgun (WGS) entry which is preliminary data.</text>
</comment>
<gene>
    <name evidence="1" type="ORF">K7G82_07470</name>
</gene>
<proteinExistence type="predicted"/>
<dbReference type="InterPro" id="IPR007423">
    <property type="entry name" value="Sel_put"/>
</dbReference>
<organism evidence="1 2">
    <name type="scientific">Sphingomonas colocasiae</name>
    <dbReference type="NCBI Taxonomy" id="1848973"/>
    <lineage>
        <taxon>Bacteria</taxon>
        <taxon>Pseudomonadati</taxon>
        <taxon>Pseudomonadota</taxon>
        <taxon>Alphaproteobacteria</taxon>
        <taxon>Sphingomonadales</taxon>
        <taxon>Sphingomonadaceae</taxon>
        <taxon>Sphingomonas</taxon>
    </lineage>
</organism>
<keyword evidence="2" id="KW-1185">Reference proteome</keyword>
<name>A0ABS7PLM0_9SPHN</name>
<dbReference type="EMBL" id="JAINVV010000004">
    <property type="protein sequence ID" value="MBY8822123.1"/>
    <property type="molecule type" value="Genomic_DNA"/>
</dbReference>
<protein>
    <submittedName>
        <fullName evidence="1">YbdD/YjiX family protein</fullName>
    </submittedName>
</protein>
<dbReference type="PANTHER" id="PTHR38453:SF1">
    <property type="entry name" value="CYTOPLASMIC PROTEIN"/>
    <property type="match status" value="1"/>
</dbReference>
<accession>A0ABS7PLM0</accession>
<evidence type="ECO:0000313" key="1">
    <source>
        <dbReference type="EMBL" id="MBY8822123.1"/>
    </source>
</evidence>
<dbReference type="PANTHER" id="PTHR38453">
    <property type="entry name" value="CYTOPLASMIC PROTEIN-RELATED"/>
    <property type="match status" value="1"/>
</dbReference>
<dbReference type="Proteomes" id="UP000706039">
    <property type="component" value="Unassembled WGS sequence"/>
</dbReference>
<dbReference type="Pfam" id="PF04328">
    <property type="entry name" value="Sel_put"/>
    <property type="match status" value="1"/>
</dbReference>
<reference evidence="1 2" key="1">
    <citation type="submission" date="2021-08" db="EMBL/GenBank/DDBJ databases">
        <authorList>
            <person name="Tuo L."/>
        </authorList>
    </citation>
    <scope>NUCLEOTIDE SEQUENCE [LARGE SCALE GENOMIC DNA]</scope>
    <source>
        <strain evidence="1 2">JCM 31229</strain>
    </source>
</reference>